<sequence>MNRFIVFLFSFLLLFHSLEAVDEGTKSKAETLYNKKDYLGAFRISESILKSDPKDIYGLRLRFNSSTGLASQKGKWPLMCNQSAKELVNLLPEEEVTSFVTAIWCLNHGSHYAEIVSLVPKVIPQAKEKIGDGNYGLLINVITVAYLKLNERKMAREILFTGISQLSGKEEVMHTGYNVGELFYDEDISLSERERWHELFQKNLFPEKLSNPLIPSIAWNTSLLTDEYVSRGKYNFAFDTISLLYPEMDPHVASYWNFLRDQLLIKYKALQFKTKKLKTEPRRNLKMVFLVVPKTRFKQPLPSALKRYESLDADLTEKALNDLLLSFQYFRDSFESITDGIHWEHEVIHTNSEIQSTNFTDQSFRFVMQPSFESIQPQLSSDVLEKIKASDGVILVWPGTKQPEGVLITNGGGTEWNYGTATNPEVRLTILSDSNKKIADGNHANHPIFIYHELFHVLEWAYHQSKFPKNDHPYSRRKDWPKDYVGNTEWDFYAETFLKRFMAEDQLDRVYWLGRKEGFYGIKVKEEKGK</sequence>
<organism evidence="2 3">
    <name type="scientific">Leptospira kemamanensis</name>
    <dbReference type="NCBI Taxonomy" id="2484942"/>
    <lineage>
        <taxon>Bacteria</taxon>
        <taxon>Pseudomonadati</taxon>
        <taxon>Spirochaetota</taxon>
        <taxon>Spirochaetia</taxon>
        <taxon>Leptospirales</taxon>
        <taxon>Leptospiraceae</taxon>
        <taxon>Leptospira</taxon>
    </lineage>
</organism>
<feature type="signal peptide" evidence="1">
    <location>
        <begin position="1"/>
        <end position="20"/>
    </location>
</feature>
<evidence type="ECO:0008006" key="4">
    <source>
        <dbReference type="Google" id="ProtNLM"/>
    </source>
</evidence>
<dbReference type="Proteomes" id="UP000297609">
    <property type="component" value="Unassembled WGS sequence"/>
</dbReference>
<name>A0A4R9JSG4_9LEPT</name>
<reference evidence="2" key="1">
    <citation type="journal article" date="2019" name="PLoS Negl. Trop. Dis.">
        <title>Revisiting the worldwide diversity of Leptospira species in the environment.</title>
        <authorList>
            <person name="Vincent A.T."/>
            <person name="Schiettekatte O."/>
            <person name="Bourhy P."/>
            <person name="Veyrier F.J."/>
            <person name="Picardeau M."/>
        </authorList>
    </citation>
    <scope>NUCLEOTIDE SEQUENCE [LARGE SCALE GENOMIC DNA]</scope>
    <source>
        <strain evidence="2">201702454</strain>
    </source>
</reference>
<gene>
    <name evidence="2" type="ORF">EHQ59_07695</name>
</gene>
<dbReference type="EMBL" id="RQGG01000019">
    <property type="protein sequence ID" value="TGL54068.1"/>
    <property type="molecule type" value="Genomic_DNA"/>
</dbReference>
<dbReference type="AlphaFoldDB" id="A0A4R9JSG4"/>
<evidence type="ECO:0000313" key="2">
    <source>
        <dbReference type="EMBL" id="TGL54068.1"/>
    </source>
</evidence>
<protein>
    <recommendedName>
        <fullName evidence="4">Peptidase MA family protein</fullName>
    </recommendedName>
</protein>
<evidence type="ECO:0000313" key="3">
    <source>
        <dbReference type="Proteomes" id="UP000297609"/>
    </source>
</evidence>
<accession>A0A4R9JSG4</accession>
<keyword evidence="1" id="KW-0732">Signal</keyword>
<dbReference type="OrthoDB" id="315933at2"/>
<comment type="caution">
    <text evidence="2">The sequence shown here is derived from an EMBL/GenBank/DDBJ whole genome shotgun (WGS) entry which is preliminary data.</text>
</comment>
<proteinExistence type="predicted"/>
<dbReference type="RefSeq" id="WP_135618966.1">
    <property type="nucleotide sequence ID" value="NZ_RQGG01000019.1"/>
</dbReference>
<feature type="chain" id="PRO_5020490276" description="Peptidase MA family protein" evidence="1">
    <location>
        <begin position="21"/>
        <end position="530"/>
    </location>
</feature>
<keyword evidence="3" id="KW-1185">Reference proteome</keyword>
<evidence type="ECO:0000256" key="1">
    <source>
        <dbReference type="SAM" id="SignalP"/>
    </source>
</evidence>